<evidence type="ECO:0000256" key="4">
    <source>
        <dbReference type="SAM" id="MobiDB-lite"/>
    </source>
</evidence>
<comment type="similarity">
    <text evidence="1">Belongs to the peptidase C14B family.</text>
</comment>
<feature type="domain" description="Peptidase C14 caspase" evidence="5">
    <location>
        <begin position="139"/>
        <end position="440"/>
    </location>
</feature>
<gene>
    <name evidence="6" type="primary">MCA1_1</name>
    <name evidence="6" type="ORF">EHS25_000776</name>
</gene>
<dbReference type="OrthoDB" id="3223806at2759"/>
<proteinExistence type="inferred from homology"/>
<evidence type="ECO:0000256" key="1">
    <source>
        <dbReference type="ARBA" id="ARBA00009005"/>
    </source>
</evidence>
<keyword evidence="3" id="KW-0378">Hydrolase</keyword>
<dbReference type="EMBL" id="RSCD01000001">
    <property type="protein sequence ID" value="RSH95684.1"/>
    <property type="molecule type" value="Genomic_DNA"/>
</dbReference>
<dbReference type="PANTHER" id="PTHR48104">
    <property type="entry name" value="METACASPASE-4"/>
    <property type="match status" value="1"/>
</dbReference>
<protein>
    <submittedName>
        <fullName evidence="6">Ca(2+)-dependent cysteine protease</fullName>
    </submittedName>
</protein>
<organism evidence="6 7">
    <name type="scientific">Saitozyma podzolica</name>
    <dbReference type="NCBI Taxonomy" id="1890683"/>
    <lineage>
        <taxon>Eukaryota</taxon>
        <taxon>Fungi</taxon>
        <taxon>Dikarya</taxon>
        <taxon>Basidiomycota</taxon>
        <taxon>Agaricomycotina</taxon>
        <taxon>Tremellomycetes</taxon>
        <taxon>Tremellales</taxon>
        <taxon>Trimorphomycetaceae</taxon>
        <taxon>Saitozyma</taxon>
    </lineage>
</organism>
<accession>A0A427YX81</accession>
<evidence type="ECO:0000259" key="5">
    <source>
        <dbReference type="Pfam" id="PF00656"/>
    </source>
</evidence>
<evidence type="ECO:0000313" key="7">
    <source>
        <dbReference type="Proteomes" id="UP000279259"/>
    </source>
</evidence>
<evidence type="ECO:0000256" key="2">
    <source>
        <dbReference type="ARBA" id="ARBA00022703"/>
    </source>
</evidence>
<sequence length="450" mass="49873">MGERYYEAEPGYYYDPDQEQRGDYPAPAAAAAAPPPERYEHGYEAEAYPQDDRYFNPNDDEDIRQEGYYYAQEQPGSEMYRREYDPPTGQPEPQGYAPTGAGYRPPGEYQHGVTPPYGQQIQNQGGNSGGICRSKGNGRRKALLVGINYYGSQNQLGGCINDAHNVERFICERFGYDTSDIVILTDDAQDPRQIPTRENIMRAMQWLVSGAQKDDALFFHYSGHGTQTQDLDGDEDDGFDEAICPVDYQQAGILIDDDNIYAQFDAKAIAEPLRRHTLLVKPLPAGCRLTAIFDSCHSGTVMDLPYIYSTEGKIKGPEYFQAAGSGLMTAGMDYLRGDTGGALGALFGAAKGAFQQRRGEQRTRTEKTSTADVIMWSGCKDSQTSADTQEAGKATGAMSYAFIAALTKYPRQSYQQLLVSIRKEMQAGKYEQKPQLSACHPIDVELEFVA</sequence>
<feature type="region of interest" description="Disordered" evidence="4">
    <location>
        <begin position="1"/>
        <end position="104"/>
    </location>
</feature>
<dbReference type="InterPro" id="IPR029030">
    <property type="entry name" value="Caspase-like_dom_sf"/>
</dbReference>
<dbReference type="Pfam" id="PF00656">
    <property type="entry name" value="Peptidase_C14"/>
    <property type="match status" value="1"/>
</dbReference>
<keyword evidence="2" id="KW-0053">Apoptosis</keyword>
<dbReference type="AlphaFoldDB" id="A0A427YX81"/>
<evidence type="ECO:0000256" key="3">
    <source>
        <dbReference type="ARBA" id="ARBA00022807"/>
    </source>
</evidence>
<dbReference type="GO" id="GO:0004197">
    <property type="term" value="F:cysteine-type endopeptidase activity"/>
    <property type="evidence" value="ECO:0007669"/>
    <property type="project" value="InterPro"/>
</dbReference>
<keyword evidence="3" id="KW-0788">Thiol protease</keyword>
<keyword evidence="6" id="KW-0645">Protease</keyword>
<dbReference type="Proteomes" id="UP000279259">
    <property type="component" value="Unassembled WGS sequence"/>
</dbReference>
<evidence type="ECO:0000313" key="6">
    <source>
        <dbReference type="EMBL" id="RSH95684.1"/>
    </source>
</evidence>
<dbReference type="GO" id="GO:0005737">
    <property type="term" value="C:cytoplasm"/>
    <property type="evidence" value="ECO:0007669"/>
    <property type="project" value="TreeGrafter"/>
</dbReference>
<dbReference type="Gene3D" id="3.40.50.12660">
    <property type="match status" value="2"/>
</dbReference>
<dbReference type="SUPFAM" id="SSF52129">
    <property type="entry name" value="Caspase-like"/>
    <property type="match status" value="1"/>
</dbReference>
<reference evidence="6 7" key="1">
    <citation type="submission" date="2018-11" db="EMBL/GenBank/DDBJ databases">
        <title>Genome sequence of Saitozyma podzolica DSM 27192.</title>
        <authorList>
            <person name="Aliyu H."/>
            <person name="Gorte O."/>
            <person name="Ochsenreither K."/>
        </authorList>
    </citation>
    <scope>NUCLEOTIDE SEQUENCE [LARGE SCALE GENOMIC DNA]</scope>
    <source>
        <strain evidence="6 7">DSM 27192</strain>
    </source>
</reference>
<feature type="compositionally biased region" description="Basic and acidic residues" evidence="4">
    <location>
        <begin position="37"/>
        <end position="54"/>
    </location>
</feature>
<dbReference type="PANTHER" id="PTHR48104:SF30">
    <property type="entry name" value="METACASPASE-1"/>
    <property type="match status" value="1"/>
</dbReference>
<dbReference type="GO" id="GO:0006915">
    <property type="term" value="P:apoptotic process"/>
    <property type="evidence" value="ECO:0007669"/>
    <property type="project" value="UniProtKB-KW"/>
</dbReference>
<name>A0A427YX81_9TREE</name>
<keyword evidence="7" id="KW-1185">Reference proteome</keyword>
<dbReference type="GO" id="GO:0006508">
    <property type="term" value="P:proteolysis"/>
    <property type="evidence" value="ECO:0007669"/>
    <property type="project" value="UniProtKB-KW"/>
</dbReference>
<dbReference type="InterPro" id="IPR011600">
    <property type="entry name" value="Pept_C14_caspase"/>
</dbReference>
<dbReference type="InterPro" id="IPR050452">
    <property type="entry name" value="Metacaspase"/>
</dbReference>
<comment type="caution">
    <text evidence="6">The sequence shown here is derived from an EMBL/GenBank/DDBJ whole genome shotgun (WGS) entry which is preliminary data.</text>
</comment>